<protein>
    <recommendedName>
        <fullName evidence="3">Apea-like HEPN domain-containing protein</fullName>
    </recommendedName>
</protein>
<dbReference type="OrthoDB" id="7061260at2"/>
<dbReference type="Proteomes" id="UP000317593">
    <property type="component" value="Unassembled WGS sequence"/>
</dbReference>
<evidence type="ECO:0000313" key="1">
    <source>
        <dbReference type="EMBL" id="SMO94612.1"/>
    </source>
</evidence>
<name>A0A521FEJ4_9BACT</name>
<organism evidence="1 2">
    <name type="scientific">Fodinibius sediminis</name>
    <dbReference type="NCBI Taxonomy" id="1214077"/>
    <lineage>
        <taxon>Bacteria</taxon>
        <taxon>Pseudomonadati</taxon>
        <taxon>Balneolota</taxon>
        <taxon>Balneolia</taxon>
        <taxon>Balneolales</taxon>
        <taxon>Balneolaceae</taxon>
        <taxon>Fodinibius</taxon>
    </lineage>
</organism>
<dbReference type="RefSeq" id="WP_142716108.1">
    <property type="nucleotide sequence ID" value="NZ_FXTH01000032.1"/>
</dbReference>
<sequence>MIEFEGVYGFEISKPLKLDGLTIQPVYQDFTKLQKLSKDENCYHLTGVIRYEKSTVEIDLFDLEGVLAFIDHRDVIVANKIQAKDMHEAISKLPSQINGLKRHGGGGKVIMSDAFSESSREDFTKLALDELAKDRNNGNLDRSVFRIAFFKTIEVFRARKQFREVSYYLLFSALESLARFSESDYTSSAEIPISQFLIGLGFDVKQNNPQNLRRSISTYSNLRNALFHNSQTKTEVNYNGDVVELNLNDYFGYFNRLMPLVIIKYLGFDDGHIRWQSWIDRQPFK</sequence>
<dbReference type="EMBL" id="FXTH01000032">
    <property type="protein sequence ID" value="SMO94612.1"/>
    <property type="molecule type" value="Genomic_DNA"/>
</dbReference>
<keyword evidence="2" id="KW-1185">Reference proteome</keyword>
<reference evidence="1 2" key="1">
    <citation type="submission" date="2017-05" db="EMBL/GenBank/DDBJ databases">
        <authorList>
            <person name="Varghese N."/>
            <person name="Submissions S."/>
        </authorList>
    </citation>
    <scope>NUCLEOTIDE SEQUENCE [LARGE SCALE GENOMIC DNA]</scope>
    <source>
        <strain evidence="1 2">DSM 21194</strain>
    </source>
</reference>
<proteinExistence type="predicted"/>
<dbReference type="AlphaFoldDB" id="A0A521FEJ4"/>
<evidence type="ECO:0008006" key="3">
    <source>
        <dbReference type="Google" id="ProtNLM"/>
    </source>
</evidence>
<gene>
    <name evidence="1" type="ORF">SAMN06265218_1328</name>
</gene>
<accession>A0A521FEJ4</accession>
<evidence type="ECO:0000313" key="2">
    <source>
        <dbReference type="Proteomes" id="UP000317593"/>
    </source>
</evidence>